<keyword evidence="3" id="KW-0274">FAD</keyword>
<organism evidence="6 7">
    <name type="scientific">Ambrosiozyma monospora</name>
    <name type="common">Yeast</name>
    <name type="synonym">Endomycopsis monosporus</name>
    <dbReference type="NCBI Taxonomy" id="43982"/>
    <lineage>
        <taxon>Eukaryota</taxon>
        <taxon>Fungi</taxon>
        <taxon>Dikarya</taxon>
        <taxon>Ascomycota</taxon>
        <taxon>Saccharomycotina</taxon>
        <taxon>Pichiomycetes</taxon>
        <taxon>Pichiales</taxon>
        <taxon>Pichiaceae</taxon>
        <taxon>Ambrosiozyma</taxon>
    </lineage>
</organism>
<dbReference type="InterPro" id="IPR036400">
    <property type="entry name" value="Cyt_B5-like_heme/steroid_sf"/>
</dbReference>
<evidence type="ECO:0000313" key="7">
    <source>
        <dbReference type="Proteomes" id="UP001165063"/>
    </source>
</evidence>
<dbReference type="InterPro" id="IPR027477">
    <property type="entry name" value="Succ_DH/fumarate_Rdtase_cat_sf"/>
</dbReference>
<keyword evidence="2" id="KW-0285">Flavoprotein</keyword>
<evidence type="ECO:0000313" key="6">
    <source>
        <dbReference type="EMBL" id="GMG26187.1"/>
    </source>
</evidence>
<proteinExistence type="predicted"/>
<dbReference type="InterPro" id="IPR003953">
    <property type="entry name" value="FAD-dep_OxRdtase_2_FAD-bd"/>
</dbReference>
<dbReference type="InterPro" id="IPR036188">
    <property type="entry name" value="FAD/NAD-bd_sf"/>
</dbReference>
<dbReference type="PANTHER" id="PTHR43400:SF7">
    <property type="entry name" value="FAD-DEPENDENT OXIDOREDUCTASE 2 FAD BINDING DOMAIN-CONTAINING PROTEIN"/>
    <property type="match status" value="1"/>
</dbReference>
<dbReference type="Proteomes" id="UP001165063">
    <property type="component" value="Unassembled WGS sequence"/>
</dbReference>
<dbReference type="Gene3D" id="3.90.700.10">
    <property type="entry name" value="Succinate dehydrogenase/fumarate reductase flavoprotein, catalytic domain"/>
    <property type="match status" value="1"/>
</dbReference>
<comment type="cofactor">
    <cofactor evidence="1">
        <name>FAD</name>
        <dbReference type="ChEBI" id="CHEBI:57692"/>
    </cofactor>
</comment>
<keyword evidence="7" id="KW-1185">Reference proteome</keyword>
<dbReference type="GO" id="GO:0016491">
    <property type="term" value="F:oxidoreductase activity"/>
    <property type="evidence" value="ECO:0007669"/>
    <property type="project" value="UniProtKB-KW"/>
</dbReference>
<evidence type="ECO:0000256" key="2">
    <source>
        <dbReference type="ARBA" id="ARBA00022630"/>
    </source>
</evidence>
<gene>
    <name evidence="6" type="ORF">Amon01_000323200</name>
</gene>
<dbReference type="Pfam" id="PF00890">
    <property type="entry name" value="FAD_binding_2"/>
    <property type="match status" value="1"/>
</dbReference>
<name>A0A9W7DEX6_AMBMO</name>
<sequence>MTLKSLQFPPNAVIIAGAGIAGLCSAYQAIQNGANVILIDKNLQMGGNSSLASTGINGIKYDEDFSTTKSGDSHLTISDEMMLSSFNCLDSPDLFKHDLIMSSKMGNPKKELSGLTRKLIDMLCDHCVDSVRWLEKISPDLKFDRKVSVPGCSYGRTLCFRDGKLPGFVILQCLLNLFLEKCKTFPEKYMLLNHCKLIDFIKNDTDDGILGVICDYSENDVKSRIELFGPVILATGGFGHSFEFISKYKHDLDNFATASKETCVSEVIELVVKAGGELTNMDNFQMIATGLVPFDSDFKAFDKVSICSKDVLKCGILINEDMKVMNGSGQSNERICKLMSKSKNNYLVLDSNEAKFNQTLSSLDKRAYITKITVSKLTTYLKTDVSTLTKLLCSNGIDCKHIKVLRLAPTIHIPLGGLKVTETMELEGVKNCYATGEIVGGIHGAKMIIGTALLSCVVFGRMAADNATSFLLSKLSNKVSNRSAIDRLTQLQNHLNPSNEIITEQFKIPDNEYQIEEIAKHNSKDDCWLVVKNVVLDL</sequence>
<feature type="domain" description="FAD-dependent oxidoreductase 2 FAD-binding" evidence="5">
    <location>
        <begin position="13"/>
        <end position="448"/>
    </location>
</feature>
<accession>A0A9W7DEX6</accession>
<dbReference type="SUPFAM" id="SSF51905">
    <property type="entry name" value="FAD/NAD(P)-binding domain"/>
    <property type="match status" value="1"/>
</dbReference>
<evidence type="ECO:0000256" key="4">
    <source>
        <dbReference type="ARBA" id="ARBA00023002"/>
    </source>
</evidence>
<dbReference type="Gene3D" id="3.50.50.60">
    <property type="entry name" value="FAD/NAD(P)-binding domain"/>
    <property type="match status" value="1"/>
</dbReference>
<protein>
    <submittedName>
        <fullName evidence="6">Unnamed protein product</fullName>
    </submittedName>
</protein>
<dbReference type="PANTHER" id="PTHR43400">
    <property type="entry name" value="FUMARATE REDUCTASE"/>
    <property type="match status" value="1"/>
</dbReference>
<evidence type="ECO:0000256" key="3">
    <source>
        <dbReference type="ARBA" id="ARBA00022827"/>
    </source>
</evidence>
<comment type="caution">
    <text evidence="6">The sequence shown here is derived from an EMBL/GenBank/DDBJ whole genome shotgun (WGS) entry which is preliminary data.</text>
</comment>
<keyword evidence="4" id="KW-0560">Oxidoreductase</keyword>
<evidence type="ECO:0000256" key="1">
    <source>
        <dbReference type="ARBA" id="ARBA00001974"/>
    </source>
</evidence>
<reference evidence="6" key="1">
    <citation type="submission" date="2023-04" db="EMBL/GenBank/DDBJ databases">
        <title>Ambrosiozyma monospora NBRC 1965.</title>
        <authorList>
            <person name="Ichikawa N."/>
            <person name="Sato H."/>
            <person name="Tonouchi N."/>
        </authorList>
    </citation>
    <scope>NUCLEOTIDE SEQUENCE</scope>
    <source>
        <strain evidence="6">NBRC 1965</strain>
    </source>
</reference>
<dbReference type="OrthoDB" id="10254877at2759"/>
<dbReference type="SUPFAM" id="SSF55856">
    <property type="entry name" value="Cytochrome b5-like heme/steroid binding domain"/>
    <property type="match status" value="1"/>
</dbReference>
<dbReference type="Gene3D" id="3.10.120.10">
    <property type="entry name" value="Cytochrome b5-like heme/steroid binding domain"/>
    <property type="match status" value="1"/>
</dbReference>
<dbReference type="InterPro" id="IPR050315">
    <property type="entry name" value="FAD-oxidoreductase_2"/>
</dbReference>
<evidence type="ECO:0000259" key="5">
    <source>
        <dbReference type="Pfam" id="PF00890"/>
    </source>
</evidence>
<dbReference type="EMBL" id="BSXU01001326">
    <property type="protein sequence ID" value="GMG26187.1"/>
    <property type="molecule type" value="Genomic_DNA"/>
</dbReference>
<dbReference type="AlphaFoldDB" id="A0A9W7DEX6"/>